<dbReference type="GO" id="GO:0003677">
    <property type="term" value="F:DNA binding"/>
    <property type="evidence" value="ECO:0007669"/>
    <property type="project" value="UniProtKB-KW"/>
</dbReference>
<feature type="compositionally biased region" description="Polar residues" evidence="7">
    <location>
        <begin position="292"/>
        <end position="306"/>
    </location>
</feature>
<dbReference type="SMART" id="SM00066">
    <property type="entry name" value="GAL4"/>
    <property type="match status" value="1"/>
</dbReference>
<comment type="caution">
    <text evidence="9">The sequence shown here is derived from an EMBL/GenBank/DDBJ whole genome shotgun (WGS) entry which is preliminary data.</text>
</comment>
<evidence type="ECO:0000256" key="1">
    <source>
        <dbReference type="ARBA" id="ARBA00022723"/>
    </source>
</evidence>
<keyword evidence="1" id="KW-0479">Metal-binding</keyword>
<feature type="domain" description="Zn(2)-C6 fungal-type" evidence="8">
    <location>
        <begin position="170"/>
        <end position="201"/>
    </location>
</feature>
<dbReference type="InterPro" id="IPR001138">
    <property type="entry name" value="Zn2Cys6_DnaBD"/>
</dbReference>
<dbReference type="SUPFAM" id="SSF57701">
    <property type="entry name" value="Zn2/Cys6 DNA-binding domain"/>
    <property type="match status" value="1"/>
</dbReference>
<dbReference type="CDD" id="cd00067">
    <property type="entry name" value="GAL4"/>
    <property type="match status" value="1"/>
</dbReference>
<accession>A0A8H7AD29</accession>
<dbReference type="Pfam" id="PF00172">
    <property type="entry name" value="Zn_clus"/>
    <property type="match status" value="1"/>
</dbReference>
<evidence type="ECO:0000256" key="4">
    <source>
        <dbReference type="ARBA" id="ARBA00023125"/>
    </source>
</evidence>
<feature type="region of interest" description="Disordered" evidence="7">
    <location>
        <begin position="139"/>
        <end position="167"/>
    </location>
</feature>
<dbReference type="AlphaFoldDB" id="A0A8H7AD29"/>
<feature type="region of interest" description="Disordered" evidence="7">
    <location>
        <begin position="201"/>
        <end position="370"/>
    </location>
</feature>
<dbReference type="Gene3D" id="4.10.240.10">
    <property type="entry name" value="Zn(2)-C6 fungal-type DNA-binding domain"/>
    <property type="match status" value="1"/>
</dbReference>
<keyword evidence="10" id="KW-1185">Reference proteome</keyword>
<evidence type="ECO:0000256" key="3">
    <source>
        <dbReference type="ARBA" id="ARBA00023015"/>
    </source>
</evidence>
<keyword evidence="2" id="KW-0862">Zinc</keyword>
<evidence type="ECO:0000256" key="2">
    <source>
        <dbReference type="ARBA" id="ARBA00022833"/>
    </source>
</evidence>
<evidence type="ECO:0000256" key="5">
    <source>
        <dbReference type="ARBA" id="ARBA00023163"/>
    </source>
</evidence>
<dbReference type="PANTHER" id="PTHR47659:SF4">
    <property type="entry name" value="ZN(II)2CYS6 TRANSCRIPTION FACTOR (EUROFUNG)"/>
    <property type="match status" value="1"/>
</dbReference>
<dbReference type="EMBL" id="JAACFV010000124">
    <property type="protein sequence ID" value="KAF7504892.1"/>
    <property type="molecule type" value="Genomic_DNA"/>
</dbReference>
<dbReference type="PROSITE" id="PS50048">
    <property type="entry name" value="ZN2_CY6_FUNGAL_2"/>
    <property type="match status" value="1"/>
</dbReference>
<gene>
    <name evidence="9" type="ORF">GJ744_001613</name>
</gene>
<reference evidence="9" key="1">
    <citation type="submission" date="2020-02" db="EMBL/GenBank/DDBJ databases">
        <authorList>
            <person name="Palmer J.M."/>
        </authorList>
    </citation>
    <scope>NUCLEOTIDE SEQUENCE</scope>
    <source>
        <strain evidence="9">EPUS1.4</strain>
        <tissue evidence="9">Thallus</tissue>
    </source>
</reference>
<dbReference type="Proteomes" id="UP000606974">
    <property type="component" value="Unassembled WGS sequence"/>
</dbReference>
<dbReference type="GO" id="GO:0008270">
    <property type="term" value="F:zinc ion binding"/>
    <property type="evidence" value="ECO:0007669"/>
    <property type="project" value="InterPro"/>
</dbReference>
<feature type="region of interest" description="Disordered" evidence="7">
    <location>
        <begin position="390"/>
        <end position="469"/>
    </location>
</feature>
<feature type="compositionally biased region" description="Polar residues" evidence="7">
    <location>
        <begin position="219"/>
        <end position="232"/>
    </location>
</feature>
<proteinExistence type="predicted"/>
<evidence type="ECO:0000259" key="8">
    <source>
        <dbReference type="PROSITE" id="PS50048"/>
    </source>
</evidence>
<dbReference type="OrthoDB" id="5575144at2759"/>
<protein>
    <recommendedName>
        <fullName evidence="8">Zn(2)-C6 fungal-type domain-containing protein</fullName>
    </recommendedName>
</protein>
<keyword evidence="3" id="KW-0805">Transcription regulation</keyword>
<evidence type="ECO:0000313" key="10">
    <source>
        <dbReference type="Proteomes" id="UP000606974"/>
    </source>
</evidence>
<keyword evidence="6" id="KW-0539">Nucleus</keyword>
<name>A0A8H7AD29_9EURO</name>
<feature type="region of interest" description="Disordered" evidence="7">
    <location>
        <begin position="1"/>
        <end position="23"/>
    </location>
</feature>
<dbReference type="PROSITE" id="PS00463">
    <property type="entry name" value="ZN2_CY6_FUNGAL_1"/>
    <property type="match status" value="1"/>
</dbReference>
<organism evidence="9 10">
    <name type="scientific">Endocarpon pusillum</name>
    <dbReference type="NCBI Taxonomy" id="364733"/>
    <lineage>
        <taxon>Eukaryota</taxon>
        <taxon>Fungi</taxon>
        <taxon>Dikarya</taxon>
        <taxon>Ascomycota</taxon>
        <taxon>Pezizomycotina</taxon>
        <taxon>Eurotiomycetes</taxon>
        <taxon>Chaetothyriomycetidae</taxon>
        <taxon>Verrucariales</taxon>
        <taxon>Verrucariaceae</taxon>
        <taxon>Endocarpon</taxon>
    </lineage>
</organism>
<evidence type="ECO:0000256" key="6">
    <source>
        <dbReference type="ARBA" id="ARBA00023242"/>
    </source>
</evidence>
<dbReference type="PANTHER" id="PTHR47659">
    <property type="entry name" value="ZN(II)2CYS6 TRANSCRIPTION FACTOR (EUROFUNG)-RELATED"/>
    <property type="match status" value="1"/>
</dbReference>
<feature type="compositionally biased region" description="Low complexity" evidence="7">
    <location>
        <begin position="420"/>
        <end position="430"/>
    </location>
</feature>
<feature type="compositionally biased region" description="Low complexity" evidence="7">
    <location>
        <begin position="238"/>
        <end position="252"/>
    </location>
</feature>
<feature type="compositionally biased region" description="Low complexity" evidence="7">
    <location>
        <begin position="311"/>
        <end position="320"/>
    </location>
</feature>
<evidence type="ECO:0000313" key="9">
    <source>
        <dbReference type="EMBL" id="KAF7504892.1"/>
    </source>
</evidence>
<keyword evidence="4" id="KW-0238">DNA-binding</keyword>
<feature type="compositionally biased region" description="Pro residues" evidence="7">
    <location>
        <begin position="47"/>
        <end position="58"/>
    </location>
</feature>
<feature type="compositionally biased region" description="Polar residues" evidence="7">
    <location>
        <begin position="144"/>
        <end position="158"/>
    </location>
</feature>
<feature type="region of interest" description="Disordered" evidence="7">
    <location>
        <begin position="44"/>
        <end position="86"/>
    </location>
</feature>
<dbReference type="GO" id="GO:0000981">
    <property type="term" value="F:DNA-binding transcription factor activity, RNA polymerase II-specific"/>
    <property type="evidence" value="ECO:0007669"/>
    <property type="project" value="InterPro"/>
</dbReference>
<keyword evidence="5" id="KW-0804">Transcription</keyword>
<dbReference type="InterPro" id="IPR050335">
    <property type="entry name" value="ERT1_acuK_gluconeogen_tf"/>
</dbReference>
<dbReference type="InterPro" id="IPR036864">
    <property type="entry name" value="Zn2-C6_fun-type_DNA-bd_sf"/>
</dbReference>
<evidence type="ECO:0000256" key="7">
    <source>
        <dbReference type="SAM" id="MobiDB-lite"/>
    </source>
</evidence>
<sequence length="469" mass="50257">MHSLRLPGVPPIPPSFKRHRFDSDPSRFSLNLSLSKPIPTPCWAFLPSPPMSGSPPPEHPIETSQAGGRRRKRSGTPTTSAASPVRAPVVATATIVSESRAERRGDVVASTGISIQPAWSAPYPATQPYGFGAGASVLAGPASSPLQPQYVAGTSSPKSTRKSKVHVPSACVNCKRKHLRCDNSRPCPRCIQSGKEDTCVDVQHKKRGRPPLKSDDSATRTISEPESATEAQRGSFAGSSQPGPQPYSYPYQRPSIAPREMLAHAAGQQGGIQRPHVALAPSPYGMYARPSVGSSYATAAGTTYNPAAQRPPSSSSSLPSSQPPSPYYQTPSAGRSPEQQFPRGRGYHGSYSGQASPQEFYPPITGSYNVSLFPRTSVQQQGLFEVPASSYTPQQSIAPELQLPPIRPAPPGAYTDPAMAQQQQRQAQQQHQERESRAPGRPGDNGTTRQPDPKRPRMSLGNIVNPRND</sequence>